<feature type="domain" description="Glucose-methanol-choline oxidoreductase N-terminal" evidence="6">
    <location>
        <begin position="89"/>
        <end position="103"/>
    </location>
</feature>
<dbReference type="Gene3D" id="3.50.50.60">
    <property type="entry name" value="FAD/NAD(P)-binding domain"/>
    <property type="match status" value="1"/>
</dbReference>
<dbReference type="InterPro" id="IPR007867">
    <property type="entry name" value="GMC_OxRtase_C"/>
</dbReference>
<dbReference type="GO" id="GO:0016614">
    <property type="term" value="F:oxidoreductase activity, acting on CH-OH group of donors"/>
    <property type="evidence" value="ECO:0007669"/>
    <property type="project" value="InterPro"/>
</dbReference>
<evidence type="ECO:0000256" key="5">
    <source>
        <dbReference type="SAM" id="MobiDB-lite"/>
    </source>
</evidence>
<feature type="region of interest" description="Disordered" evidence="5">
    <location>
        <begin position="1"/>
        <end position="23"/>
    </location>
</feature>
<keyword evidence="8" id="KW-1185">Reference proteome</keyword>
<evidence type="ECO:0000256" key="1">
    <source>
        <dbReference type="ARBA" id="ARBA00001974"/>
    </source>
</evidence>
<dbReference type="Gene3D" id="3.30.560.10">
    <property type="entry name" value="Glucose Oxidase, domain 3"/>
    <property type="match status" value="1"/>
</dbReference>
<dbReference type="PROSITE" id="PS00624">
    <property type="entry name" value="GMC_OXRED_2"/>
    <property type="match status" value="1"/>
</dbReference>
<dbReference type="HOGENOM" id="CLU_002865_0_3_1"/>
<evidence type="ECO:0000313" key="8">
    <source>
        <dbReference type="Proteomes" id="UP000006352"/>
    </source>
</evidence>
<dbReference type="GO" id="GO:0050660">
    <property type="term" value="F:flavin adenine dinucleotide binding"/>
    <property type="evidence" value="ECO:0007669"/>
    <property type="project" value="InterPro"/>
</dbReference>
<reference evidence="7 8" key="1">
    <citation type="journal article" date="2012" name="Appl. Environ. Microbiol.">
        <title>Short-read sequencing for genomic analysis of the brown rot fungus Fibroporia radiculosa.</title>
        <authorList>
            <person name="Tang J.D."/>
            <person name="Perkins A.D."/>
            <person name="Sonstegard T.S."/>
            <person name="Schroeder S.G."/>
            <person name="Burgess S.C."/>
            <person name="Diehl S.V."/>
        </authorList>
    </citation>
    <scope>NUCLEOTIDE SEQUENCE [LARGE SCALE GENOMIC DNA]</scope>
    <source>
        <strain evidence="7 8">TFFH 294</strain>
    </source>
</reference>
<evidence type="ECO:0000256" key="3">
    <source>
        <dbReference type="ARBA" id="ARBA00022630"/>
    </source>
</evidence>
<dbReference type="PANTHER" id="PTHR11552:SF147">
    <property type="entry name" value="CHOLINE DEHYDROGENASE, MITOCHONDRIAL"/>
    <property type="match status" value="1"/>
</dbReference>
<comment type="similarity">
    <text evidence="2">Belongs to the GMC oxidoreductase family.</text>
</comment>
<dbReference type="InParanoid" id="J4GR96"/>
<dbReference type="RefSeq" id="XP_012182723.1">
    <property type="nucleotide sequence ID" value="XM_012327333.1"/>
</dbReference>
<dbReference type="PANTHER" id="PTHR11552">
    <property type="entry name" value="GLUCOSE-METHANOL-CHOLINE GMC OXIDOREDUCTASE"/>
    <property type="match status" value="1"/>
</dbReference>
<dbReference type="AlphaFoldDB" id="J4GR96"/>
<evidence type="ECO:0000313" key="7">
    <source>
        <dbReference type="EMBL" id="CCM03440.1"/>
    </source>
</evidence>
<accession>J4GR96</accession>
<proteinExistence type="inferred from homology"/>
<gene>
    <name evidence="7" type="ORF">FIBRA_05573</name>
</gene>
<organism evidence="7 8">
    <name type="scientific">Fibroporia radiculosa</name>
    <dbReference type="NCBI Taxonomy" id="599839"/>
    <lineage>
        <taxon>Eukaryota</taxon>
        <taxon>Fungi</taxon>
        <taxon>Dikarya</taxon>
        <taxon>Basidiomycota</taxon>
        <taxon>Agaricomycotina</taxon>
        <taxon>Agaricomycetes</taxon>
        <taxon>Polyporales</taxon>
        <taxon>Fibroporiaceae</taxon>
        <taxon>Fibroporia</taxon>
    </lineage>
</organism>
<dbReference type="EMBL" id="HE797114">
    <property type="protein sequence ID" value="CCM03440.1"/>
    <property type="molecule type" value="Genomic_DNA"/>
</dbReference>
<dbReference type="STRING" id="599839.J4GR96"/>
<evidence type="ECO:0000259" key="6">
    <source>
        <dbReference type="PROSITE" id="PS00624"/>
    </source>
</evidence>
<dbReference type="InterPro" id="IPR036188">
    <property type="entry name" value="FAD/NAD-bd_sf"/>
</dbReference>
<dbReference type="SUPFAM" id="SSF51905">
    <property type="entry name" value="FAD/NAD(P)-binding domain"/>
    <property type="match status" value="1"/>
</dbReference>
<keyword evidence="4" id="KW-0274">FAD</keyword>
<comment type="cofactor">
    <cofactor evidence="1">
        <name>FAD</name>
        <dbReference type="ChEBI" id="CHEBI:57692"/>
    </cofactor>
</comment>
<dbReference type="Proteomes" id="UP000006352">
    <property type="component" value="Unassembled WGS sequence"/>
</dbReference>
<evidence type="ECO:0000256" key="2">
    <source>
        <dbReference type="ARBA" id="ARBA00010790"/>
    </source>
</evidence>
<dbReference type="OrthoDB" id="269227at2759"/>
<dbReference type="Pfam" id="PF05199">
    <property type="entry name" value="GMC_oxred_C"/>
    <property type="match status" value="1"/>
</dbReference>
<keyword evidence="3" id="KW-0285">Flavoprotein</keyword>
<sequence>MNSGTPLGIGWSQNSIGTNGQRSSSATAYLEPVYNRSNLDVLIQTQVTKLIPSTSSHGSPSFTAVEMAQSAGSQTYIVNASKEVVLSAGSIGTPQILMLSGIGDSNALKSVGVTPIVSLEDVGQNLIDHPLLANQWYVNSTYTFEMVEYNGTLEEDLLEEWAVDGTGLFVDNGSNQLGWLRLPENASIYRSYSDPSAGPLSPQIELIFVNGYFSPGTPSPDSGYYMSISTNVVSPSSTGSVTLTSNDPFDYPNINPNLLGDPFDMAVMVQALKDARSFLQAPAWAGYILQPVVSAFADATTDAELEAYAREYAATVYHPVGTASMEPARGSGGVVTSSLLVKNTSGLRVVDASVLPYIPSMHPQGVVYALAERASDLIKAAWGA</sequence>
<dbReference type="SUPFAM" id="SSF54373">
    <property type="entry name" value="FAD-linked reductases, C-terminal domain"/>
    <property type="match status" value="1"/>
</dbReference>
<protein>
    <recommendedName>
        <fullName evidence="6">Glucose-methanol-choline oxidoreductase N-terminal domain-containing protein</fullName>
    </recommendedName>
</protein>
<evidence type="ECO:0000256" key="4">
    <source>
        <dbReference type="ARBA" id="ARBA00022827"/>
    </source>
</evidence>
<dbReference type="InterPro" id="IPR000172">
    <property type="entry name" value="GMC_OxRdtase_N"/>
</dbReference>
<dbReference type="Pfam" id="PF00732">
    <property type="entry name" value="GMC_oxred_N"/>
    <property type="match status" value="1"/>
</dbReference>
<dbReference type="InterPro" id="IPR012132">
    <property type="entry name" value="GMC_OxRdtase"/>
</dbReference>
<name>J4GR96_9APHY</name>
<dbReference type="GeneID" id="24098351"/>